<dbReference type="AlphaFoldDB" id="A0A420XSJ7"/>
<keyword evidence="2 6" id="KW-0812">Transmembrane</keyword>
<dbReference type="InParanoid" id="A0A420XSJ7"/>
<reference evidence="8 9" key="1">
    <citation type="submission" date="2018-10" db="EMBL/GenBank/DDBJ databases">
        <title>Genomic Encyclopedia of Archaeal and Bacterial Type Strains, Phase II (KMG-II): from individual species to whole genera.</title>
        <authorList>
            <person name="Goeker M."/>
        </authorList>
    </citation>
    <scope>NUCLEOTIDE SEQUENCE [LARGE SCALE GENOMIC DNA]</scope>
    <source>
        <strain evidence="8 9">RP-AC37</strain>
    </source>
</reference>
<protein>
    <submittedName>
        <fullName evidence="8">Putative MFS family arabinose efflux permease</fullName>
    </submittedName>
</protein>
<dbReference type="GO" id="GO:0022857">
    <property type="term" value="F:transmembrane transporter activity"/>
    <property type="evidence" value="ECO:0007669"/>
    <property type="project" value="InterPro"/>
</dbReference>
<feature type="transmembrane region" description="Helical" evidence="6">
    <location>
        <begin position="362"/>
        <end position="384"/>
    </location>
</feature>
<name>A0A420XSJ7_9ACTN</name>
<evidence type="ECO:0000259" key="7">
    <source>
        <dbReference type="PROSITE" id="PS50850"/>
    </source>
</evidence>
<evidence type="ECO:0000256" key="6">
    <source>
        <dbReference type="SAM" id="Phobius"/>
    </source>
</evidence>
<dbReference type="InterPro" id="IPR036259">
    <property type="entry name" value="MFS_trans_sf"/>
</dbReference>
<gene>
    <name evidence="8" type="ORF">CLV35_1548</name>
</gene>
<dbReference type="Gene3D" id="1.20.1250.20">
    <property type="entry name" value="MFS general substrate transporter like domains"/>
    <property type="match status" value="2"/>
</dbReference>
<evidence type="ECO:0000256" key="5">
    <source>
        <dbReference type="SAM" id="MobiDB-lite"/>
    </source>
</evidence>
<feature type="transmembrane region" description="Helical" evidence="6">
    <location>
        <begin position="326"/>
        <end position="350"/>
    </location>
</feature>
<dbReference type="PANTHER" id="PTHR23542:SF1">
    <property type="entry name" value="MAJOR FACILITATOR SUPERFAMILY (MFS) PROFILE DOMAIN-CONTAINING PROTEIN"/>
    <property type="match status" value="1"/>
</dbReference>
<feature type="transmembrane region" description="Helical" evidence="6">
    <location>
        <begin position="269"/>
        <end position="291"/>
    </location>
</feature>
<feature type="transmembrane region" description="Helical" evidence="6">
    <location>
        <begin position="129"/>
        <end position="149"/>
    </location>
</feature>
<dbReference type="GO" id="GO:0005886">
    <property type="term" value="C:plasma membrane"/>
    <property type="evidence" value="ECO:0007669"/>
    <property type="project" value="UniProtKB-SubCell"/>
</dbReference>
<feature type="transmembrane region" description="Helical" evidence="6">
    <location>
        <begin position="38"/>
        <end position="62"/>
    </location>
</feature>
<comment type="subcellular location">
    <subcellularLocation>
        <location evidence="1">Cell membrane</location>
        <topology evidence="1">Multi-pass membrane protein</topology>
    </subcellularLocation>
</comment>
<proteinExistence type="predicted"/>
<evidence type="ECO:0000256" key="1">
    <source>
        <dbReference type="ARBA" id="ARBA00004651"/>
    </source>
</evidence>
<accession>A0A420XSJ7</accession>
<feature type="transmembrane region" description="Helical" evidence="6">
    <location>
        <begin position="390"/>
        <end position="413"/>
    </location>
</feature>
<evidence type="ECO:0000313" key="9">
    <source>
        <dbReference type="Proteomes" id="UP000281955"/>
    </source>
</evidence>
<dbReference type="Pfam" id="PF07690">
    <property type="entry name" value="MFS_1"/>
    <property type="match status" value="1"/>
</dbReference>
<keyword evidence="4 6" id="KW-0472">Membrane</keyword>
<evidence type="ECO:0000256" key="4">
    <source>
        <dbReference type="ARBA" id="ARBA00023136"/>
    </source>
</evidence>
<feature type="transmembrane region" description="Helical" evidence="6">
    <location>
        <begin position="100"/>
        <end position="117"/>
    </location>
</feature>
<feature type="transmembrane region" description="Helical" evidence="6">
    <location>
        <begin position="303"/>
        <end position="320"/>
    </location>
</feature>
<evidence type="ECO:0000313" key="8">
    <source>
        <dbReference type="EMBL" id="RKS77846.1"/>
    </source>
</evidence>
<keyword evidence="9" id="KW-1185">Reference proteome</keyword>
<dbReference type="InterPro" id="IPR020846">
    <property type="entry name" value="MFS_dom"/>
</dbReference>
<dbReference type="EMBL" id="RBWV01000010">
    <property type="protein sequence ID" value="RKS77846.1"/>
    <property type="molecule type" value="Genomic_DNA"/>
</dbReference>
<feature type="domain" description="Major facilitator superfamily (MFS) profile" evidence="7">
    <location>
        <begin position="234"/>
        <end position="426"/>
    </location>
</feature>
<dbReference type="RefSeq" id="WP_121192836.1">
    <property type="nucleotide sequence ID" value="NZ_RBWV01000010.1"/>
</dbReference>
<organism evidence="8 9">
    <name type="scientific">Motilibacter peucedani</name>
    <dbReference type="NCBI Taxonomy" id="598650"/>
    <lineage>
        <taxon>Bacteria</taxon>
        <taxon>Bacillati</taxon>
        <taxon>Actinomycetota</taxon>
        <taxon>Actinomycetes</taxon>
        <taxon>Motilibacterales</taxon>
        <taxon>Motilibacteraceae</taxon>
        <taxon>Motilibacter</taxon>
    </lineage>
</organism>
<dbReference type="PROSITE" id="PS50850">
    <property type="entry name" value="MFS"/>
    <property type="match status" value="1"/>
</dbReference>
<dbReference type="SUPFAM" id="SSF103473">
    <property type="entry name" value="MFS general substrate transporter"/>
    <property type="match status" value="1"/>
</dbReference>
<dbReference type="InterPro" id="IPR011701">
    <property type="entry name" value="MFS"/>
</dbReference>
<dbReference type="PANTHER" id="PTHR23542">
    <property type="match status" value="1"/>
</dbReference>
<feature type="transmembrane region" description="Helical" evidence="6">
    <location>
        <begin position="237"/>
        <end position="263"/>
    </location>
</feature>
<dbReference type="OrthoDB" id="9180256at2"/>
<sequence length="426" mass="42160">MLHRLPGPRPLLRRPARGPSSSSTTGYRALLRTPGARALVLSAGAGRLGGAMTGLGLLWLVHARTGSYAAAGLTCAAFAVGGAAAGPLVAGWAARRGSRVVLRLLAAAHAAAVALVLEAAQPGTARPVLALVGAAVGASLPPVAALSAARWSGLLAGEAGSLRRAFALESTSNEASFLVGPVLGSVLAAQWDPAAASTTALALVVGGSLAMSAGDSRPDRGGDPAAGRGPRTRLRPAALLVPVLVTTGIGCFFGSTQVGVVAVTTEHGMAAAAGYVYAAMGGTSMLAALWFGARRWRRSAERLLRADLALLALASLALPTSRSVPALVVAVALVGTFVSPAVVLVSARVVSAFPQEAVAPAFAWLATGSAVGLSAGAALAGAAADSGGGRWALGVSSAAVAVTALVVWPGAVLRTRPRQAPRRAAP</sequence>
<evidence type="ECO:0000256" key="3">
    <source>
        <dbReference type="ARBA" id="ARBA00022989"/>
    </source>
</evidence>
<evidence type="ECO:0000256" key="2">
    <source>
        <dbReference type="ARBA" id="ARBA00022692"/>
    </source>
</evidence>
<feature type="transmembrane region" description="Helical" evidence="6">
    <location>
        <begin position="68"/>
        <end position="93"/>
    </location>
</feature>
<dbReference type="Proteomes" id="UP000281955">
    <property type="component" value="Unassembled WGS sequence"/>
</dbReference>
<feature type="region of interest" description="Disordered" evidence="5">
    <location>
        <begin position="1"/>
        <end position="27"/>
    </location>
</feature>
<comment type="caution">
    <text evidence="8">The sequence shown here is derived from an EMBL/GenBank/DDBJ whole genome shotgun (WGS) entry which is preliminary data.</text>
</comment>
<keyword evidence="3 6" id="KW-1133">Transmembrane helix</keyword>